<dbReference type="CDD" id="cd05123">
    <property type="entry name" value="STKc_AGC"/>
    <property type="match status" value="1"/>
</dbReference>
<dbReference type="InterPro" id="IPR008271">
    <property type="entry name" value="Ser/Thr_kinase_AS"/>
</dbReference>
<dbReference type="VEuPathDB" id="TrichDB:TVAG_260080"/>
<evidence type="ECO:0000256" key="8">
    <source>
        <dbReference type="RuleBase" id="RU000304"/>
    </source>
</evidence>
<proteinExistence type="inferred from homology"/>
<protein>
    <submittedName>
        <fullName evidence="10">AGC family protein kinase</fullName>
    </submittedName>
</protein>
<dbReference type="VEuPathDB" id="TrichDB:TVAGG3_0926770"/>
<dbReference type="OrthoDB" id="162894at2759"/>
<accession>A2E8U1</accession>
<dbReference type="Pfam" id="PF00069">
    <property type="entry name" value="Pkinase"/>
    <property type="match status" value="1"/>
</dbReference>
<evidence type="ECO:0000313" key="11">
    <source>
        <dbReference type="Proteomes" id="UP000001542"/>
    </source>
</evidence>
<dbReference type="InterPro" id="IPR011993">
    <property type="entry name" value="PH-like_dom_sf"/>
</dbReference>
<dbReference type="EMBL" id="DS113329">
    <property type="protein sequence ID" value="EAY10923.1"/>
    <property type="molecule type" value="Genomic_DNA"/>
</dbReference>
<dbReference type="InterPro" id="IPR011009">
    <property type="entry name" value="Kinase-like_dom_sf"/>
</dbReference>
<dbReference type="Proteomes" id="UP000001542">
    <property type="component" value="Unassembled WGS sequence"/>
</dbReference>
<dbReference type="FunFam" id="3.30.200.20:FF:000771">
    <property type="entry name" value="AGC family protein kinase"/>
    <property type="match status" value="1"/>
</dbReference>
<reference evidence="10" key="2">
    <citation type="journal article" date="2007" name="Science">
        <title>Draft genome sequence of the sexually transmitted pathogen Trichomonas vaginalis.</title>
        <authorList>
            <person name="Carlton J.M."/>
            <person name="Hirt R.P."/>
            <person name="Silva J.C."/>
            <person name="Delcher A.L."/>
            <person name="Schatz M."/>
            <person name="Zhao Q."/>
            <person name="Wortman J.R."/>
            <person name="Bidwell S.L."/>
            <person name="Alsmark U.C.M."/>
            <person name="Besteiro S."/>
            <person name="Sicheritz-Ponten T."/>
            <person name="Noel C.J."/>
            <person name="Dacks J.B."/>
            <person name="Foster P.G."/>
            <person name="Simillion C."/>
            <person name="Van de Peer Y."/>
            <person name="Miranda-Saavedra D."/>
            <person name="Barton G.J."/>
            <person name="Westrop G.D."/>
            <person name="Mueller S."/>
            <person name="Dessi D."/>
            <person name="Fiori P.L."/>
            <person name="Ren Q."/>
            <person name="Paulsen I."/>
            <person name="Zhang H."/>
            <person name="Bastida-Corcuera F.D."/>
            <person name="Simoes-Barbosa A."/>
            <person name="Brown M.T."/>
            <person name="Hayes R.D."/>
            <person name="Mukherjee M."/>
            <person name="Okumura C.Y."/>
            <person name="Schneider R."/>
            <person name="Smith A.J."/>
            <person name="Vanacova S."/>
            <person name="Villalvazo M."/>
            <person name="Haas B.J."/>
            <person name="Pertea M."/>
            <person name="Feldblyum T.V."/>
            <person name="Utterback T.R."/>
            <person name="Shu C.L."/>
            <person name="Osoegawa K."/>
            <person name="de Jong P.J."/>
            <person name="Hrdy I."/>
            <person name="Horvathova L."/>
            <person name="Zubacova Z."/>
            <person name="Dolezal P."/>
            <person name="Malik S.B."/>
            <person name="Logsdon J.M. Jr."/>
            <person name="Henze K."/>
            <person name="Gupta A."/>
            <person name="Wang C.C."/>
            <person name="Dunne R.L."/>
            <person name="Upcroft J.A."/>
            <person name="Upcroft P."/>
            <person name="White O."/>
            <person name="Salzberg S.L."/>
            <person name="Tang P."/>
            <person name="Chiu C.-H."/>
            <person name="Lee Y.-S."/>
            <person name="Embley T.M."/>
            <person name="Coombs G.H."/>
            <person name="Mottram J.C."/>
            <person name="Tachezy J."/>
            <person name="Fraser-Liggett C.M."/>
            <person name="Johnson P.J."/>
        </authorList>
    </citation>
    <scope>NUCLEOTIDE SEQUENCE [LARGE SCALE GENOMIC DNA]</scope>
    <source>
        <strain evidence="10">G3</strain>
    </source>
</reference>
<dbReference type="PROSITE" id="PS00108">
    <property type="entry name" value="PROTEIN_KINASE_ST"/>
    <property type="match status" value="1"/>
</dbReference>
<comment type="similarity">
    <text evidence="8">Belongs to the protein kinase superfamily.</text>
</comment>
<dbReference type="STRING" id="5722.A2E8U1"/>
<dbReference type="eggNOG" id="KOG0598">
    <property type="taxonomic scope" value="Eukaryota"/>
</dbReference>
<organism evidence="10 11">
    <name type="scientific">Trichomonas vaginalis (strain ATCC PRA-98 / G3)</name>
    <dbReference type="NCBI Taxonomy" id="412133"/>
    <lineage>
        <taxon>Eukaryota</taxon>
        <taxon>Metamonada</taxon>
        <taxon>Parabasalia</taxon>
        <taxon>Trichomonadida</taxon>
        <taxon>Trichomonadidae</taxon>
        <taxon>Trichomonas</taxon>
    </lineage>
</organism>
<evidence type="ECO:0000256" key="5">
    <source>
        <dbReference type="ARBA" id="ARBA00022777"/>
    </source>
</evidence>
<evidence type="ECO:0000313" key="10">
    <source>
        <dbReference type="EMBL" id="EAY10923.1"/>
    </source>
</evidence>
<dbReference type="PANTHER" id="PTHR24351">
    <property type="entry name" value="RIBOSOMAL PROTEIN S6 KINASE"/>
    <property type="match status" value="1"/>
</dbReference>
<evidence type="ECO:0000256" key="1">
    <source>
        <dbReference type="ARBA" id="ARBA00022527"/>
    </source>
</evidence>
<dbReference type="SMR" id="A2E8U1"/>
<dbReference type="Gene3D" id="2.30.29.30">
    <property type="entry name" value="Pleckstrin-homology domain (PH domain)/Phosphotyrosine-binding domain (PTB)"/>
    <property type="match status" value="1"/>
</dbReference>
<dbReference type="InterPro" id="IPR017441">
    <property type="entry name" value="Protein_kinase_ATP_BS"/>
</dbReference>
<dbReference type="SUPFAM" id="SSF56112">
    <property type="entry name" value="Protein kinase-like (PK-like)"/>
    <property type="match status" value="1"/>
</dbReference>
<dbReference type="GO" id="GO:0035556">
    <property type="term" value="P:intracellular signal transduction"/>
    <property type="evidence" value="ECO:0000318"/>
    <property type="project" value="GO_Central"/>
</dbReference>
<dbReference type="KEGG" id="tva:4768860"/>
<evidence type="ECO:0000256" key="7">
    <source>
        <dbReference type="PROSITE-ProRule" id="PRU10141"/>
    </source>
</evidence>
<dbReference type="InParanoid" id="A2E8U1"/>
<gene>
    <name evidence="10" type="ORF">TVAG_260080</name>
</gene>
<dbReference type="Gene3D" id="3.30.200.20">
    <property type="entry name" value="Phosphorylase Kinase, domain 1"/>
    <property type="match status" value="1"/>
</dbReference>
<dbReference type="PROSITE" id="PS50011">
    <property type="entry name" value="PROTEIN_KINASE_DOM"/>
    <property type="match status" value="1"/>
</dbReference>
<keyword evidence="6 7" id="KW-0067">ATP-binding</keyword>
<evidence type="ECO:0000256" key="6">
    <source>
        <dbReference type="ARBA" id="ARBA00022840"/>
    </source>
</evidence>
<keyword evidence="1 8" id="KW-0723">Serine/threonine-protein kinase</keyword>
<dbReference type="PROSITE" id="PS00107">
    <property type="entry name" value="PROTEIN_KINASE_ATP"/>
    <property type="match status" value="1"/>
</dbReference>
<keyword evidence="5 10" id="KW-0418">Kinase</keyword>
<feature type="binding site" evidence="7">
    <location>
        <position position="132"/>
    </location>
    <ligand>
        <name>ATP</name>
        <dbReference type="ChEBI" id="CHEBI:30616"/>
    </ligand>
</feature>
<sequence>MSELVGHLTFWAGENDSEVRMCSYSSKVLTVFKSNSYQEIDIEINFNAQTKIDTSPSKKYTIVIISDETTYHFQSESKETFTTWLSVLSCCTIIPTPLSIDDFTILDEIGNGQYGKVKLAKKKDTGDLYAIKTLHKQKLVEMQKIHTIMCERNILSKASCPFIVQLHYAFQSDTKFYLCMEYVPGGTLFDHMRLSGTIPPDALKLYTAELAIALHHLHVNHIVYRDLKPENVLLDEDGHIKLTDFGSSKQIDESGTLHSFCGTPDYIAPEIVEGKPYTSKVDWWSLGILIYEMVFKAPPFYSVNPKRTYDKIVNGNIIFPGVVDENLVSLIRGLLNKDPMRRFGYNEVMYHPLLSGFEINGLLKRAYTPNFLPSSASAESIEVIDNSIRDSLGSNVDSEFQRVRGFSFTQSGFETNS</sequence>
<name>A2E8U1_TRIV3</name>
<keyword evidence="4 7" id="KW-0547">Nucleotide-binding</keyword>
<dbReference type="OMA" id="HTIMCER"/>
<feature type="domain" description="Protein kinase" evidence="9">
    <location>
        <begin position="103"/>
        <end position="354"/>
    </location>
</feature>
<keyword evidence="2" id="KW-0597">Phosphoprotein</keyword>
<evidence type="ECO:0000259" key="9">
    <source>
        <dbReference type="PROSITE" id="PS50011"/>
    </source>
</evidence>
<dbReference type="GO" id="GO:0005524">
    <property type="term" value="F:ATP binding"/>
    <property type="evidence" value="ECO:0007669"/>
    <property type="project" value="UniProtKB-UniRule"/>
</dbReference>
<dbReference type="Gene3D" id="1.10.510.10">
    <property type="entry name" value="Transferase(Phosphotransferase) domain 1"/>
    <property type="match status" value="1"/>
</dbReference>
<dbReference type="InterPro" id="IPR000719">
    <property type="entry name" value="Prot_kinase_dom"/>
</dbReference>
<keyword evidence="3" id="KW-0808">Transferase</keyword>
<evidence type="ECO:0000256" key="2">
    <source>
        <dbReference type="ARBA" id="ARBA00022553"/>
    </source>
</evidence>
<dbReference type="FunFam" id="1.10.510.10:FF:000008">
    <property type="entry name" value="Non-specific serine/threonine protein kinase"/>
    <property type="match status" value="1"/>
</dbReference>
<dbReference type="AlphaFoldDB" id="A2E8U1"/>
<dbReference type="InterPro" id="IPR045270">
    <property type="entry name" value="STKc_AGC"/>
</dbReference>
<dbReference type="SMART" id="SM00220">
    <property type="entry name" value="S_TKc"/>
    <property type="match status" value="1"/>
</dbReference>
<evidence type="ECO:0000256" key="3">
    <source>
        <dbReference type="ARBA" id="ARBA00022679"/>
    </source>
</evidence>
<dbReference type="SUPFAM" id="SSF50729">
    <property type="entry name" value="PH domain-like"/>
    <property type="match status" value="1"/>
</dbReference>
<dbReference type="RefSeq" id="XP_001323146.1">
    <property type="nucleotide sequence ID" value="XM_001323111.1"/>
</dbReference>
<keyword evidence="11" id="KW-1185">Reference proteome</keyword>
<reference evidence="10" key="1">
    <citation type="submission" date="2006-10" db="EMBL/GenBank/DDBJ databases">
        <authorList>
            <person name="Amadeo P."/>
            <person name="Zhao Q."/>
            <person name="Wortman J."/>
            <person name="Fraser-Liggett C."/>
            <person name="Carlton J."/>
        </authorList>
    </citation>
    <scope>NUCLEOTIDE SEQUENCE</scope>
    <source>
        <strain evidence="10">G3</strain>
    </source>
</reference>
<evidence type="ECO:0000256" key="4">
    <source>
        <dbReference type="ARBA" id="ARBA00022741"/>
    </source>
</evidence>
<dbReference type="GO" id="GO:0004674">
    <property type="term" value="F:protein serine/threonine kinase activity"/>
    <property type="evidence" value="ECO:0000318"/>
    <property type="project" value="GO_Central"/>
</dbReference>